<dbReference type="Gene3D" id="1.25.40.10">
    <property type="entry name" value="Tetratricopeptide repeat domain"/>
    <property type="match status" value="2"/>
</dbReference>
<sequence length="647" mass="72527">MSLSTDNVLFNKSSEISPPGIHPYKKHLMDSQPQLTPASSEPTNSSSNLDLDPKLIKSDSREQLKIYGDMGPPSVSGRPSLMTSPEGSSSSLRSSNNSGSTLNFHKKRTKSVDLSHLYLLANTDNAEFTATNESVADMSHQMISQYLGEENNSSLLPRLKTIDMYRQNVKKSKDPSILFEYAQYILQTALTMEASNELVVQEEQSNEKTITQKELRKQFLKEAHHYLKKLSVKGYANAQYLLGDSYASGAFDKIENKEAFTLFQAAAKHGHIESAYRTAYCFENGLGTTRDSRRALDFLKFAASRNHPSSMFKLGLYSFYGRMGLPSDVNTKQNGIKWLSRASAIATELTCAAPYELAKIYENGFLDIIIRDEKYATELYIQAASLGHVPSATILGQIYERGNETVTQDTSLSVHYYTQAAMKGDPIAMLGLCAWYLLGAEPAFEKDENEAFQWASKAADIGLPKAQFIMGFFYEKGKGCVADLETAWGWYELAAKNNEPRAIKKLESRQGRTTNANGKIFTHKKNKSTATVNLFTKLEEEEDFREPETVEPEEYFSPTNDSNKNTLLSPTLMMKGSFEKTPTLLHDNANTQAYFNLNTENFNHSPPVFAAQFEKKIKAQMKNNNDISNSDKKTKKKSKKSKQCIIM</sequence>
<dbReference type="EMBL" id="DS480456">
    <property type="protein sequence ID" value="EDO15536.1"/>
    <property type="molecule type" value="Genomic_DNA"/>
</dbReference>
<feature type="compositionally biased region" description="Acidic residues" evidence="3">
    <location>
        <begin position="542"/>
        <end position="554"/>
    </location>
</feature>
<reference evidence="4 5" key="1">
    <citation type="journal article" date="2007" name="Proc. Natl. Acad. Sci. U.S.A.">
        <title>Independent sorting-out of thousands of duplicated gene pairs in two yeast species descended from a whole-genome duplication.</title>
        <authorList>
            <person name="Scannell D.R."/>
            <person name="Frank A.C."/>
            <person name="Conant G.C."/>
            <person name="Byrne K.P."/>
            <person name="Woolfit M."/>
            <person name="Wolfe K.H."/>
        </authorList>
    </citation>
    <scope>NUCLEOTIDE SEQUENCE [LARGE SCALE GENOMIC DNA]</scope>
    <source>
        <strain evidence="5">ATCC 22028 / DSM 70294 / BCRC 21397 / CBS 2163 / NBRC 10782 / NRRL Y-8283 / UCD 57-17</strain>
    </source>
</reference>
<feature type="compositionally biased region" description="Low complexity" evidence="3">
    <location>
        <begin position="83"/>
        <end position="102"/>
    </location>
</feature>
<feature type="region of interest" description="Disordered" evidence="3">
    <location>
        <begin position="621"/>
        <end position="647"/>
    </location>
</feature>
<evidence type="ECO:0000256" key="3">
    <source>
        <dbReference type="SAM" id="MobiDB-lite"/>
    </source>
</evidence>
<feature type="compositionally biased region" description="Basic residues" evidence="3">
    <location>
        <begin position="633"/>
        <end position="647"/>
    </location>
</feature>
<organism evidence="5">
    <name type="scientific">Vanderwaltozyma polyspora (strain ATCC 22028 / DSM 70294 / BCRC 21397 / CBS 2163 / NBRC 10782 / NRRL Y-8283 / UCD 57-17)</name>
    <name type="common">Kluyveromyces polysporus</name>
    <dbReference type="NCBI Taxonomy" id="436907"/>
    <lineage>
        <taxon>Eukaryota</taxon>
        <taxon>Fungi</taxon>
        <taxon>Dikarya</taxon>
        <taxon>Ascomycota</taxon>
        <taxon>Saccharomycotina</taxon>
        <taxon>Saccharomycetes</taxon>
        <taxon>Saccharomycetales</taxon>
        <taxon>Saccharomycetaceae</taxon>
        <taxon>Vanderwaltozyma</taxon>
    </lineage>
</organism>
<dbReference type="InterPro" id="IPR051726">
    <property type="entry name" value="Chitin_Synth_Reg"/>
</dbReference>
<keyword evidence="1" id="KW-0597">Phosphoprotein</keyword>
<dbReference type="GO" id="GO:0005935">
    <property type="term" value="C:cellular bud neck"/>
    <property type="evidence" value="ECO:0007669"/>
    <property type="project" value="EnsemblFungi"/>
</dbReference>
<dbReference type="GO" id="GO:0006031">
    <property type="term" value="P:chitin biosynthetic process"/>
    <property type="evidence" value="ECO:0007669"/>
    <property type="project" value="EnsemblFungi"/>
</dbReference>
<dbReference type="STRING" id="436907.A7TQD7"/>
<dbReference type="GO" id="GO:0000131">
    <property type="term" value="C:incipient cellular bud site"/>
    <property type="evidence" value="ECO:0007669"/>
    <property type="project" value="EnsemblFungi"/>
</dbReference>
<feature type="region of interest" description="Disordered" evidence="3">
    <location>
        <begin position="66"/>
        <end position="104"/>
    </location>
</feature>
<dbReference type="SMART" id="SM00671">
    <property type="entry name" value="SEL1"/>
    <property type="match status" value="7"/>
</dbReference>
<evidence type="ECO:0008006" key="6">
    <source>
        <dbReference type="Google" id="ProtNLM"/>
    </source>
</evidence>
<dbReference type="eggNOG" id="KOG1550">
    <property type="taxonomic scope" value="Eukaryota"/>
</dbReference>
<dbReference type="GO" id="GO:0008047">
    <property type="term" value="F:enzyme activator activity"/>
    <property type="evidence" value="ECO:0007669"/>
    <property type="project" value="EnsemblFungi"/>
</dbReference>
<dbReference type="HOGENOM" id="CLU_000288_126_4_1"/>
<dbReference type="OrthoDB" id="272077at2759"/>
<feature type="region of interest" description="Disordered" evidence="3">
    <location>
        <begin position="542"/>
        <end position="566"/>
    </location>
</feature>
<dbReference type="PANTHER" id="PTHR46430">
    <property type="entry name" value="PROTEIN SKT5-RELATED"/>
    <property type="match status" value="1"/>
</dbReference>
<dbReference type="InParanoid" id="A7TQD7"/>
<dbReference type="Pfam" id="PF08238">
    <property type="entry name" value="Sel1"/>
    <property type="match status" value="7"/>
</dbReference>
<gene>
    <name evidence="4" type="ORF">Kpol_479p24</name>
</gene>
<keyword evidence="2" id="KW-0677">Repeat</keyword>
<evidence type="ECO:0000313" key="5">
    <source>
        <dbReference type="Proteomes" id="UP000000267"/>
    </source>
</evidence>
<feature type="region of interest" description="Disordered" evidence="3">
    <location>
        <begin position="1"/>
        <end position="54"/>
    </location>
</feature>
<dbReference type="AlphaFoldDB" id="A7TQD7"/>
<evidence type="ECO:0000256" key="1">
    <source>
        <dbReference type="ARBA" id="ARBA00022553"/>
    </source>
</evidence>
<feature type="compositionally biased region" description="Polar residues" evidence="3">
    <location>
        <begin position="31"/>
        <end position="49"/>
    </location>
</feature>
<dbReference type="SUPFAM" id="SSF81901">
    <property type="entry name" value="HCP-like"/>
    <property type="match status" value="1"/>
</dbReference>
<dbReference type="KEGG" id="vpo:Kpol_479p24"/>
<keyword evidence="5" id="KW-1185">Reference proteome</keyword>
<dbReference type="InterPro" id="IPR006597">
    <property type="entry name" value="Sel1-like"/>
</dbReference>
<dbReference type="GO" id="GO:0016020">
    <property type="term" value="C:membrane"/>
    <property type="evidence" value="ECO:0007669"/>
    <property type="project" value="EnsemblFungi"/>
</dbReference>
<dbReference type="FunCoup" id="A7TQD7">
    <property type="interactions" value="101"/>
</dbReference>
<dbReference type="GeneID" id="5543622"/>
<name>A7TQD7_VANPO</name>
<dbReference type="OMA" id="YEHGKGC"/>
<dbReference type="RefSeq" id="XP_001643394.1">
    <property type="nucleotide sequence ID" value="XM_001643344.1"/>
</dbReference>
<dbReference type="Proteomes" id="UP000000267">
    <property type="component" value="Unassembled WGS sequence"/>
</dbReference>
<dbReference type="PhylomeDB" id="A7TQD7"/>
<proteinExistence type="predicted"/>
<protein>
    <recommendedName>
        <fullName evidence="6">Protein SKT5</fullName>
    </recommendedName>
</protein>
<dbReference type="InterPro" id="IPR011990">
    <property type="entry name" value="TPR-like_helical_dom_sf"/>
</dbReference>
<accession>A7TQD7</accession>
<evidence type="ECO:0000313" key="4">
    <source>
        <dbReference type="EMBL" id="EDO15536.1"/>
    </source>
</evidence>
<dbReference type="FunFam" id="1.25.40.10:FF:000707">
    <property type="entry name" value="Chitin synthase regulatory factor 3"/>
    <property type="match status" value="1"/>
</dbReference>
<feature type="compositionally biased region" description="Polar residues" evidence="3">
    <location>
        <begin position="557"/>
        <end position="566"/>
    </location>
</feature>
<feature type="compositionally biased region" description="Polar residues" evidence="3">
    <location>
        <begin position="1"/>
        <end position="16"/>
    </location>
</feature>
<evidence type="ECO:0000256" key="2">
    <source>
        <dbReference type="ARBA" id="ARBA00022737"/>
    </source>
</evidence>
<dbReference type="PANTHER" id="PTHR46430:SF1">
    <property type="entry name" value="CHITIN SYNTHASE REGULATOR SKT5-RELATED"/>
    <property type="match status" value="1"/>
</dbReference>